<feature type="domain" description="POTRA" evidence="7">
    <location>
        <begin position="27"/>
        <end position="120"/>
    </location>
</feature>
<dbReference type="InterPro" id="IPR010827">
    <property type="entry name" value="BamA/TamA_POTRA"/>
</dbReference>
<dbReference type="InterPro" id="IPR000184">
    <property type="entry name" value="Bac_surfAg_D15"/>
</dbReference>
<evidence type="ECO:0000259" key="6">
    <source>
        <dbReference type="Pfam" id="PF01103"/>
    </source>
</evidence>
<feature type="domain" description="POTRA" evidence="7">
    <location>
        <begin position="207"/>
        <end position="247"/>
    </location>
</feature>
<dbReference type="AlphaFoldDB" id="A0A381R7T5"/>
<dbReference type="InterPro" id="IPR039910">
    <property type="entry name" value="D15-like"/>
</dbReference>
<dbReference type="PANTHER" id="PTHR12815">
    <property type="entry name" value="SORTING AND ASSEMBLY MACHINERY SAMM50 PROTEIN FAMILY MEMBER"/>
    <property type="match status" value="1"/>
</dbReference>
<keyword evidence="2" id="KW-0812">Transmembrane</keyword>
<sequence length="737" mass="80956">MRLSSTLTCFILLVAHAPLLAQAPSVQVRSIDFVGNEAFPPDSLERAIVNRETRCRAFGFGEFCPFGALREDLNERELSRDMLRLTNFYNIRGYREVRIDTLITRPSEDVVELSFQIDEGSPVRIANLTVEWADVFEEFDPAADLPVQVDGLLNAIDLAATRDTLIQRFRNRGYPRADVSRSWNVRVGSPFQADVTFEVEVGPHSFFGPITFSGNEQLSDDVIRQLLPFEEGQEYSEVRTLEAQRNLFSIEMIQRASIVEAADPAGIVPDTVVPLQVQITEAEVHSVQLGGGWSTLECGNVEGRWTSRNFYGGARQLQLRGRLSNLAADPLKESICRQAGINQFGGLNWLLSAEFAQPLIRRSVSFGVNLFWERQSVQDVFVREAVGVDLSLFQRVAANTSITFSYRPELTKLEAAAVFFCTSIQVCMPEDIAALQEPAWLAPVSVNLVQGRTDNLLNPTRGYQLVASFEHASSLTGSEFQYNRVLGEATAYISTRPGHVLAARVRSGWIGAGAFSLPAGDAAVVHPQKRFFSGGANSVRGFAQNQLGPRVLTVDPSSLLFPIGTKPAACTPDEVIDLTCNANALDDGAFATPRPTGGGVLLEGSLEYRIALGRNLESAIFVDFGRIFPETGSGKVSQFEISPGVGMRYLSPVGPIRVDLGYRFRGIEPLQVVTTQIRPFEPGDDPADKIRLIGGGEPIDYVITEDLAVLDPRVVYGPQSGFSINRFQIHLSIGQAF</sequence>
<reference evidence="8" key="1">
    <citation type="submission" date="2018-05" db="EMBL/GenBank/DDBJ databases">
        <authorList>
            <person name="Lanie J.A."/>
            <person name="Ng W.-L."/>
            <person name="Kazmierczak K.M."/>
            <person name="Andrzejewski T.M."/>
            <person name="Davidsen T.M."/>
            <person name="Wayne K.J."/>
            <person name="Tettelin H."/>
            <person name="Glass J.I."/>
            <person name="Rusch D."/>
            <person name="Podicherti R."/>
            <person name="Tsui H.-C.T."/>
            <person name="Winkler M.E."/>
        </authorList>
    </citation>
    <scope>NUCLEOTIDE SEQUENCE</scope>
</reference>
<dbReference type="Gene3D" id="2.40.160.50">
    <property type="entry name" value="membrane protein fhac: a member of the omp85/tpsb transporter family"/>
    <property type="match status" value="1"/>
</dbReference>
<evidence type="ECO:0000256" key="2">
    <source>
        <dbReference type="ARBA" id="ARBA00022692"/>
    </source>
</evidence>
<evidence type="ECO:0000256" key="3">
    <source>
        <dbReference type="ARBA" id="ARBA00022729"/>
    </source>
</evidence>
<keyword evidence="4" id="KW-0472">Membrane</keyword>
<dbReference type="PANTHER" id="PTHR12815:SF47">
    <property type="entry name" value="TRANSLOCATION AND ASSEMBLY MODULE SUBUNIT TAMA"/>
    <property type="match status" value="1"/>
</dbReference>
<organism evidence="8">
    <name type="scientific">marine metagenome</name>
    <dbReference type="NCBI Taxonomy" id="408172"/>
    <lineage>
        <taxon>unclassified sequences</taxon>
        <taxon>metagenomes</taxon>
        <taxon>ecological metagenomes</taxon>
    </lineage>
</organism>
<dbReference type="Pfam" id="PF01103">
    <property type="entry name" value="Omp85"/>
    <property type="match status" value="1"/>
</dbReference>
<dbReference type="GO" id="GO:0019867">
    <property type="term" value="C:outer membrane"/>
    <property type="evidence" value="ECO:0007669"/>
    <property type="project" value="InterPro"/>
</dbReference>
<evidence type="ECO:0008006" key="9">
    <source>
        <dbReference type="Google" id="ProtNLM"/>
    </source>
</evidence>
<evidence type="ECO:0000256" key="5">
    <source>
        <dbReference type="ARBA" id="ARBA00023237"/>
    </source>
</evidence>
<gene>
    <name evidence="8" type="ORF">METZ01_LOCUS39802</name>
</gene>
<evidence type="ECO:0000256" key="4">
    <source>
        <dbReference type="ARBA" id="ARBA00023136"/>
    </source>
</evidence>
<dbReference type="Gene3D" id="3.10.20.310">
    <property type="entry name" value="membrane protein fhac"/>
    <property type="match status" value="2"/>
</dbReference>
<keyword evidence="5" id="KW-0998">Cell outer membrane</keyword>
<dbReference type="EMBL" id="UINC01001705">
    <property type="protein sequence ID" value="SUZ86948.1"/>
    <property type="molecule type" value="Genomic_DNA"/>
</dbReference>
<accession>A0A381R7T5</accession>
<name>A0A381R7T5_9ZZZZ</name>
<keyword evidence="3" id="KW-0732">Signal</keyword>
<evidence type="ECO:0000259" key="7">
    <source>
        <dbReference type="Pfam" id="PF07244"/>
    </source>
</evidence>
<evidence type="ECO:0000313" key="8">
    <source>
        <dbReference type="EMBL" id="SUZ86948.1"/>
    </source>
</evidence>
<protein>
    <recommendedName>
        <fullName evidence="9">POTRA domain-containing protein</fullName>
    </recommendedName>
</protein>
<evidence type="ECO:0000256" key="1">
    <source>
        <dbReference type="ARBA" id="ARBA00004370"/>
    </source>
</evidence>
<dbReference type="Pfam" id="PF07244">
    <property type="entry name" value="POTRA"/>
    <property type="match status" value="2"/>
</dbReference>
<feature type="domain" description="Bacterial surface antigen (D15)" evidence="6">
    <location>
        <begin position="309"/>
        <end position="664"/>
    </location>
</feature>
<comment type="subcellular location">
    <subcellularLocation>
        <location evidence="1">Membrane</location>
    </subcellularLocation>
</comment>
<proteinExistence type="predicted"/>